<evidence type="ECO:0000259" key="3">
    <source>
        <dbReference type="Pfam" id="PF00857"/>
    </source>
</evidence>
<dbReference type="InterPro" id="IPR000868">
    <property type="entry name" value="Isochorismatase-like_dom"/>
</dbReference>
<keyword evidence="2 4" id="KW-0378">Hydrolase</keyword>
<dbReference type="CDD" id="cd00431">
    <property type="entry name" value="cysteine_hydrolases"/>
    <property type="match status" value="1"/>
</dbReference>
<evidence type="ECO:0000256" key="2">
    <source>
        <dbReference type="ARBA" id="ARBA00022801"/>
    </source>
</evidence>
<evidence type="ECO:0000313" key="4">
    <source>
        <dbReference type="EMBL" id="RGD74482.1"/>
    </source>
</evidence>
<protein>
    <submittedName>
        <fullName evidence="4">Cysteine hydrolase</fullName>
    </submittedName>
</protein>
<reference evidence="4 5" key="1">
    <citation type="submission" date="2018-08" db="EMBL/GenBank/DDBJ databases">
        <title>A genome reference for cultivated species of the human gut microbiota.</title>
        <authorList>
            <person name="Zou Y."/>
            <person name="Xue W."/>
            <person name="Luo G."/>
        </authorList>
    </citation>
    <scope>NUCLEOTIDE SEQUENCE [LARGE SCALE GENOMIC DNA]</scope>
    <source>
        <strain evidence="4 5">AM25-6</strain>
    </source>
</reference>
<dbReference type="AlphaFoldDB" id="A0A3E3DYY5"/>
<dbReference type="InterPro" id="IPR036380">
    <property type="entry name" value="Isochorismatase-like_sf"/>
</dbReference>
<dbReference type="EMBL" id="QUSM01000003">
    <property type="protein sequence ID" value="RGD74482.1"/>
    <property type="molecule type" value="Genomic_DNA"/>
</dbReference>
<dbReference type="InterPro" id="IPR050272">
    <property type="entry name" value="Isochorismatase-like_hydrls"/>
</dbReference>
<name>A0A3E3DYY5_9FIRM</name>
<dbReference type="Proteomes" id="UP000261212">
    <property type="component" value="Unassembled WGS sequence"/>
</dbReference>
<evidence type="ECO:0000256" key="1">
    <source>
        <dbReference type="ARBA" id="ARBA00006336"/>
    </source>
</evidence>
<dbReference type="Pfam" id="PF00857">
    <property type="entry name" value="Isochorismatase"/>
    <property type="match status" value="1"/>
</dbReference>
<comment type="similarity">
    <text evidence="1">Belongs to the isochorismatase family.</text>
</comment>
<dbReference type="PANTHER" id="PTHR43540:SF10">
    <property type="entry name" value="ISOCHORISMATASE"/>
    <property type="match status" value="1"/>
</dbReference>
<accession>A0A3E3DYY5</accession>
<organism evidence="4 5">
    <name type="scientific">Anaerofustis stercorihominis</name>
    <dbReference type="NCBI Taxonomy" id="214853"/>
    <lineage>
        <taxon>Bacteria</taxon>
        <taxon>Bacillati</taxon>
        <taxon>Bacillota</taxon>
        <taxon>Clostridia</taxon>
        <taxon>Eubacteriales</taxon>
        <taxon>Eubacteriaceae</taxon>
        <taxon>Anaerofustis</taxon>
    </lineage>
</organism>
<dbReference type="PANTHER" id="PTHR43540">
    <property type="entry name" value="PEROXYUREIDOACRYLATE/UREIDOACRYLATE AMIDOHYDROLASE-RELATED"/>
    <property type="match status" value="1"/>
</dbReference>
<dbReference type="SUPFAM" id="SSF52499">
    <property type="entry name" value="Isochorismatase-like hydrolases"/>
    <property type="match status" value="1"/>
</dbReference>
<dbReference type="Gene3D" id="3.40.50.850">
    <property type="entry name" value="Isochorismatase-like"/>
    <property type="match status" value="1"/>
</dbReference>
<dbReference type="GO" id="GO:0016787">
    <property type="term" value="F:hydrolase activity"/>
    <property type="evidence" value="ECO:0007669"/>
    <property type="project" value="UniProtKB-KW"/>
</dbReference>
<feature type="domain" description="Isochorismatase-like" evidence="3">
    <location>
        <begin position="11"/>
        <end position="177"/>
    </location>
</feature>
<sequence length="185" mass="21250">MKKQKELNMDALIIVDMSNDFVDDKGGLTAGKPAQDIVADMLETIKKYDKDNKMIVFAMDAHEENDKHFELWDKHNVKGTWGQELYGELGKWYEENKDKENVIWLDKSEYDAFYKTDLANILNKNNVDEVLIGGVCTDICVFNTVYGAYKEGFKTKVDKKLCATFTDNGETFLNQMNAIYKTTIV</sequence>
<comment type="caution">
    <text evidence="4">The sequence shown here is derived from an EMBL/GenBank/DDBJ whole genome shotgun (WGS) entry which is preliminary data.</text>
</comment>
<proteinExistence type="inferred from homology"/>
<gene>
    <name evidence="4" type="ORF">DW687_06890</name>
</gene>
<evidence type="ECO:0000313" key="5">
    <source>
        <dbReference type="Proteomes" id="UP000261212"/>
    </source>
</evidence>